<gene>
    <name evidence="10" type="ordered locus">Mtc_0564</name>
</gene>
<dbReference type="RefSeq" id="WP_014405168.1">
    <property type="nucleotide sequence ID" value="NC_017034.1"/>
</dbReference>
<dbReference type="HOGENOM" id="CLU_000604_8_0_2"/>
<dbReference type="eggNOG" id="arCOG02312">
    <property type="taxonomic scope" value="Archaea"/>
</dbReference>
<dbReference type="STRING" id="1041930.Mtc_0564"/>
<reference evidence="10 11" key="1">
    <citation type="journal article" date="2012" name="J. Bacteriol.">
        <title>Complete genome sequence of a thermophilic methanogen, Methanocella conradii HZ254, isolated from Chinese rice field soil.</title>
        <authorList>
            <person name="Lu Z."/>
            <person name="Lu Y."/>
        </authorList>
    </citation>
    <scope>NUCLEOTIDE SEQUENCE [LARGE SCALE GENOMIC DNA]</scope>
    <source>
        <strain evidence="11">DSM 24694 / JCM 17849 / CGMCC 1.5162 / HZ254</strain>
    </source>
</reference>
<protein>
    <submittedName>
        <fullName evidence="10">ABC-type transport system, involved in lipoprotein release, permease component</fullName>
    </submittedName>
</protein>
<proteinExistence type="inferred from homology"/>
<dbReference type="AlphaFoldDB" id="H8I5L0"/>
<keyword evidence="2" id="KW-1003">Cell membrane</keyword>
<dbReference type="InterPro" id="IPR025857">
    <property type="entry name" value="MacB_PCD"/>
</dbReference>
<evidence type="ECO:0000313" key="10">
    <source>
        <dbReference type="EMBL" id="AFC99329.1"/>
    </source>
</evidence>
<evidence type="ECO:0000256" key="4">
    <source>
        <dbReference type="ARBA" id="ARBA00022989"/>
    </source>
</evidence>
<evidence type="ECO:0000256" key="3">
    <source>
        <dbReference type="ARBA" id="ARBA00022692"/>
    </source>
</evidence>
<feature type="domain" description="MacB-like periplasmic core" evidence="9">
    <location>
        <begin position="21"/>
        <end position="251"/>
    </location>
</feature>
<keyword evidence="10" id="KW-0449">Lipoprotein</keyword>
<keyword evidence="11" id="KW-1185">Reference proteome</keyword>
<evidence type="ECO:0000256" key="6">
    <source>
        <dbReference type="ARBA" id="ARBA00038076"/>
    </source>
</evidence>
<dbReference type="GO" id="GO:0022857">
    <property type="term" value="F:transmembrane transporter activity"/>
    <property type="evidence" value="ECO:0007669"/>
    <property type="project" value="TreeGrafter"/>
</dbReference>
<dbReference type="KEGG" id="mez:Mtc_0564"/>
<evidence type="ECO:0000256" key="2">
    <source>
        <dbReference type="ARBA" id="ARBA00022475"/>
    </source>
</evidence>
<dbReference type="SMR" id="H8I5L0"/>
<keyword evidence="4 7" id="KW-1133">Transmembrane helix</keyword>
<dbReference type="EMBL" id="CP003243">
    <property type="protein sequence ID" value="AFC99329.1"/>
    <property type="molecule type" value="Genomic_DNA"/>
</dbReference>
<comment type="similarity">
    <text evidence="6">Belongs to the ABC-4 integral membrane protein family.</text>
</comment>
<evidence type="ECO:0000256" key="1">
    <source>
        <dbReference type="ARBA" id="ARBA00004651"/>
    </source>
</evidence>
<dbReference type="GO" id="GO:0005886">
    <property type="term" value="C:plasma membrane"/>
    <property type="evidence" value="ECO:0007669"/>
    <property type="project" value="UniProtKB-SubCell"/>
</dbReference>
<keyword evidence="3 7" id="KW-0812">Transmembrane</keyword>
<evidence type="ECO:0000256" key="5">
    <source>
        <dbReference type="ARBA" id="ARBA00023136"/>
    </source>
</evidence>
<dbReference type="PANTHER" id="PTHR30572">
    <property type="entry name" value="MEMBRANE COMPONENT OF TRANSPORTER-RELATED"/>
    <property type="match status" value="1"/>
</dbReference>
<accession>H8I5L0</accession>
<feature type="transmembrane region" description="Helical" evidence="7">
    <location>
        <begin position="339"/>
        <end position="361"/>
    </location>
</feature>
<keyword evidence="5 7" id="KW-0472">Membrane</keyword>
<organism evidence="10 11">
    <name type="scientific">Methanocella conradii (strain DSM 24694 / JCM 17849 / CGMCC 1.5162 / HZ254)</name>
    <dbReference type="NCBI Taxonomy" id="1041930"/>
    <lineage>
        <taxon>Archaea</taxon>
        <taxon>Methanobacteriati</taxon>
        <taxon>Methanobacteriota</taxon>
        <taxon>Stenosarchaea group</taxon>
        <taxon>Methanomicrobia</taxon>
        <taxon>Methanocellales</taxon>
        <taxon>Methanocellaceae</taxon>
        <taxon>Methanocella</taxon>
    </lineage>
</organism>
<name>H8I5L0_METCZ</name>
<sequence length="407" mass="43251">MRAVDILEYAFSDFSNNKFKTMMSSLGIIIGVMAIVVMLTLGDGLYSGVSKQFGDLDLDQMLVIPGSLQSQSGGVSYTYSQASEKPPAKFTDRDISLLMSTPGVVEVNARIMESGVVTYNEENRSLSIQGIHAASEARLARDIDKGRFLSSTDTYSVVLGSKVANGTFTKLIRPGSLITITNPMNGRSHQYTVVGILKESNGSIISGDPNTNIYMTTDGIKGFSSASTYSMIYVRASSPEAAQQTADNVEEALGRLHRNEGYGVITVKSFSDAINAIFDYIKYILGGIAAISLVVGGIGILNVMMLTVKERTKEIGLMKAVGATTADVRMLFLSESAMLGIASGLIGLVIAWLIALVIGSLAGMPMPLTLDNVLIGLGFGFVTTTVAGVYPANQAATLDPIEALRTE</sequence>
<dbReference type="Pfam" id="PF12704">
    <property type="entry name" value="MacB_PCD"/>
    <property type="match status" value="1"/>
</dbReference>
<feature type="domain" description="ABC3 transporter permease C-terminal" evidence="8">
    <location>
        <begin position="288"/>
        <end position="400"/>
    </location>
</feature>
<dbReference type="OrthoDB" id="11469at2157"/>
<feature type="transmembrane region" description="Helical" evidence="7">
    <location>
        <begin position="283"/>
        <end position="308"/>
    </location>
</feature>
<feature type="transmembrane region" description="Helical" evidence="7">
    <location>
        <begin position="21"/>
        <end position="42"/>
    </location>
</feature>
<dbReference type="Pfam" id="PF02687">
    <property type="entry name" value="FtsX"/>
    <property type="match status" value="1"/>
</dbReference>
<evidence type="ECO:0000256" key="7">
    <source>
        <dbReference type="SAM" id="Phobius"/>
    </source>
</evidence>
<evidence type="ECO:0000313" key="11">
    <source>
        <dbReference type="Proteomes" id="UP000005233"/>
    </source>
</evidence>
<feature type="transmembrane region" description="Helical" evidence="7">
    <location>
        <begin position="373"/>
        <end position="392"/>
    </location>
</feature>
<dbReference type="GeneID" id="11970453"/>
<dbReference type="InterPro" id="IPR003838">
    <property type="entry name" value="ABC3_permease_C"/>
</dbReference>
<dbReference type="PANTHER" id="PTHR30572:SF4">
    <property type="entry name" value="ABC TRANSPORTER PERMEASE YTRF"/>
    <property type="match status" value="1"/>
</dbReference>
<dbReference type="InterPro" id="IPR050250">
    <property type="entry name" value="Macrolide_Exporter_MacB"/>
</dbReference>
<comment type="subcellular location">
    <subcellularLocation>
        <location evidence="1">Cell membrane</location>
        <topology evidence="1">Multi-pass membrane protein</topology>
    </subcellularLocation>
</comment>
<dbReference type="Proteomes" id="UP000005233">
    <property type="component" value="Chromosome"/>
</dbReference>
<evidence type="ECO:0000259" key="9">
    <source>
        <dbReference type="Pfam" id="PF12704"/>
    </source>
</evidence>
<evidence type="ECO:0000259" key="8">
    <source>
        <dbReference type="Pfam" id="PF02687"/>
    </source>
</evidence>